<organism evidence="2 3">
    <name type="scientific">Mycoplasmoides pneumoniae</name>
    <name type="common">Mycoplasma pneumoniae</name>
    <dbReference type="NCBI Taxonomy" id="2104"/>
    <lineage>
        <taxon>Bacteria</taxon>
        <taxon>Bacillati</taxon>
        <taxon>Mycoplasmatota</taxon>
        <taxon>Mycoplasmoidales</taxon>
        <taxon>Mycoplasmoidaceae</taxon>
        <taxon>Mycoplasmoides</taxon>
    </lineage>
</organism>
<proteinExistence type="inferred from homology"/>
<dbReference type="EMBL" id="LR214945">
    <property type="protein sequence ID" value="VEU57455.1"/>
    <property type="molecule type" value="Genomic_DNA"/>
</dbReference>
<gene>
    <name evidence="2" type="ORF">NCTC10119_00734</name>
</gene>
<dbReference type="PROSITE" id="PS51257">
    <property type="entry name" value="PROKAR_LIPOPROTEIN"/>
    <property type="match status" value="1"/>
</dbReference>
<protein>
    <submittedName>
        <fullName evidence="2">Lipoprotein</fullName>
    </submittedName>
</protein>
<keyword evidence="2" id="KW-0449">Lipoprotein</keyword>
<dbReference type="AlphaFoldDB" id="A0AAX0S4N2"/>
<evidence type="ECO:0000313" key="2">
    <source>
        <dbReference type="EMBL" id="VEU57455.1"/>
    </source>
</evidence>
<evidence type="ECO:0000256" key="1">
    <source>
        <dbReference type="ARBA" id="ARBA00010160"/>
    </source>
</evidence>
<dbReference type="Proteomes" id="UP000289557">
    <property type="component" value="Chromosome"/>
</dbReference>
<dbReference type="RefSeq" id="WP_014325312.1">
    <property type="nucleotide sequence ID" value="NZ_AP017318.1"/>
</dbReference>
<evidence type="ECO:0000313" key="3">
    <source>
        <dbReference type="Proteomes" id="UP000289557"/>
    </source>
</evidence>
<sequence length="123" mass="14198">MKIKYFFIPLFSSVILFSACSSIQSDLRNLIKETTGKDFDVSKLIKTSEGRKNLINSLKKSYESKPDETASLLLIAWKQSAEMGEIGFDDIKEGGIYTRDNDPFKLEQKVEYFNMEYKILVMF</sequence>
<reference evidence="2 3" key="1">
    <citation type="submission" date="2019-01" db="EMBL/GenBank/DDBJ databases">
        <authorList>
            <consortium name="Pathogen Informatics"/>
        </authorList>
    </citation>
    <scope>NUCLEOTIDE SEQUENCE [LARGE SCALE GENOMIC DNA]</scope>
    <source>
        <strain evidence="2 3">NCTC10119</strain>
    </source>
</reference>
<dbReference type="InterPro" id="IPR001595">
    <property type="entry name" value="Lipoprotein_3"/>
</dbReference>
<dbReference type="GeneID" id="66609306"/>
<accession>A0AAX0S4N2</accession>
<comment type="similarity">
    <text evidence="1">Belongs to the MG439/MG440 family.</text>
</comment>
<dbReference type="Pfam" id="PF00938">
    <property type="entry name" value="Lipoprotein_3"/>
    <property type="match status" value="1"/>
</dbReference>
<name>A0AAX0S4N2_MYCPM</name>